<dbReference type="AlphaFoldDB" id="A0A0A3YU75"/>
<gene>
    <name evidence="2" type="ORF">MA20_21645</name>
</gene>
<evidence type="ECO:0000313" key="3">
    <source>
        <dbReference type="Proteomes" id="UP000030377"/>
    </source>
</evidence>
<comment type="caution">
    <text evidence="2">The sequence shown here is derived from an EMBL/GenBank/DDBJ whole genome shotgun (WGS) entry which is preliminary data.</text>
</comment>
<proteinExistence type="predicted"/>
<sequence length="150" mass="16896">MIERKEQRGMCAGRVSNYVSPFHAEPCQDAGQILTVNVCRRIRQTVPTRCVRKMVLPAIGDDTVGFREYRKMRIPKTIILKSAVNQNNGIALPSLDIGELRAVDVHLFDVSSDSWCQMPRTENESGYQGFETEVHGDPLHLKSDQNIPVT</sequence>
<accession>A0A0A3YU75</accession>
<feature type="region of interest" description="Disordered" evidence="1">
    <location>
        <begin position="122"/>
        <end position="150"/>
    </location>
</feature>
<protein>
    <submittedName>
        <fullName evidence="2">Uncharacterized protein</fullName>
    </submittedName>
</protein>
<dbReference type="Proteomes" id="UP000030377">
    <property type="component" value="Unassembled WGS sequence"/>
</dbReference>
<name>A0A0A3YU75_BRAJP</name>
<evidence type="ECO:0000313" key="2">
    <source>
        <dbReference type="EMBL" id="KGT77213.1"/>
    </source>
</evidence>
<organism evidence="2 3">
    <name type="scientific">Bradyrhizobium japonicum</name>
    <dbReference type="NCBI Taxonomy" id="375"/>
    <lineage>
        <taxon>Bacteria</taxon>
        <taxon>Pseudomonadati</taxon>
        <taxon>Pseudomonadota</taxon>
        <taxon>Alphaproteobacteria</taxon>
        <taxon>Hyphomicrobiales</taxon>
        <taxon>Nitrobacteraceae</taxon>
        <taxon>Bradyrhizobium</taxon>
    </lineage>
</organism>
<dbReference type="EMBL" id="JRPN01000018">
    <property type="protein sequence ID" value="KGT77213.1"/>
    <property type="molecule type" value="Genomic_DNA"/>
</dbReference>
<feature type="compositionally biased region" description="Basic and acidic residues" evidence="1">
    <location>
        <begin position="132"/>
        <end position="143"/>
    </location>
</feature>
<reference evidence="2 3" key="1">
    <citation type="submission" date="2014-09" db="EMBL/GenBank/DDBJ databases">
        <title>Draft genome of Bradyrhizobium japonicum Is-34.</title>
        <authorList>
            <person name="Tsurumaru H."/>
            <person name="Yamakawa T."/>
            <person name="Hashimoto S."/>
            <person name="Okizaki K."/>
            <person name="Kanesaki Y."/>
            <person name="Yoshikawa H."/>
            <person name="Yajima S."/>
        </authorList>
    </citation>
    <scope>NUCLEOTIDE SEQUENCE [LARGE SCALE GENOMIC DNA]</scope>
    <source>
        <strain evidence="2 3">Is-34</strain>
    </source>
</reference>
<evidence type="ECO:0000256" key="1">
    <source>
        <dbReference type="SAM" id="MobiDB-lite"/>
    </source>
</evidence>